<dbReference type="Pfam" id="PF00583">
    <property type="entry name" value="Acetyltransf_1"/>
    <property type="match status" value="1"/>
</dbReference>
<dbReference type="InterPro" id="IPR016181">
    <property type="entry name" value="Acyl_CoA_acyltransferase"/>
</dbReference>
<dbReference type="PROSITE" id="PS51186">
    <property type="entry name" value="GNAT"/>
    <property type="match status" value="1"/>
</dbReference>
<dbReference type="CDD" id="cd04301">
    <property type="entry name" value="NAT_SF"/>
    <property type="match status" value="1"/>
</dbReference>
<keyword evidence="4" id="KW-1185">Reference proteome</keyword>
<evidence type="ECO:0000313" key="4">
    <source>
        <dbReference type="Proteomes" id="UP001500571"/>
    </source>
</evidence>
<organism evidence="3 4">
    <name type="scientific">Nocardioides panacihumi</name>
    <dbReference type="NCBI Taxonomy" id="400774"/>
    <lineage>
        <taxon>Bacteria</taxon>
        <taxon>Bacillati</taxon>
        <taxon>Actinomycetota</taxon>
        <taxon>Actinomycetes</taxon>
        <taxon>Propionibacteriales</taxon>
        <taxon>Nocardioidaceae</taxon>
        <taxon>Nocardioides</taxon>
    </lineage>
</organism>
<evidence type="ECO:0000313" key="3">
    <source>
        <dbReference type="EMBL" id="GAA1962070.1"/>
    </source>
</evidence>
<reference evidence="4" key="1">
    <citation type="journal article" date="2019" name="Int. J. Syst. Evol. Microbiol.">
        <title>The Global Catalogue of Microorganisms (GCM) 10K type strain sequencing project: providing services to taxonomists for standard genome sequencing and annotation.</title>
        <authorList>
            <consortium name="The Broad Institute Genomics Platform"/>
            <consortium name="The Broad Institute Genome Sequencing Center for Infectious Disease"/>
            <person name="Wu L."/>
            <person name="Ma J."/>
        </authorList>
    </citation>
    <scope>NUCLEOTIDE SEQUENCE [LARGE SCALE GENOMIC DNA]</scope>
    <source>
        <strain evidence="4">JCM 15309</strain>
    </source>
</reference>
<feature type="region of interest" description="Disordered" evidence="1">
    <location>
        <begin position="23"/>
        <end position="43"/>
    </location>
</feature>
<dbReference type="SUPFAM" id="SSF55729">
    <property type="entry name" value="Acyl-CoA N-acyltransferases (Nat)"/>
    <property type="match status" value="1"/>
</dbReference>
<dbReference type="InterPro" id="IPR000182">
    <property type="entry name" value="GNAT_dom"/>
</dbReference>
<sequence length="285" mass="30743">MRRDDVATAESLSDDAFFELTQRTGGRAGAGPQRRTTEHSDEWARRTEHLVRTDPGGCWIAEDDGRVVGFATSFVRDTTWFLATYAVRPGLQGRGVGTALLAAAMHHGRGCLHAMLSASDDPRAVRRYKLAGFDLHPQMHLSGTVDRTAIPLIEKVRDGTAADIDLMNSLDRATRGAAHGPDHELMLSVWRLLVSDTTTGSGYVYVDARGRVALLAAGNRRTAARLLWAALADSSGPVVVPHLTAANQWALDVGVEARLELGQAGYLGLRGLQPPAPYIHHGALL</sequence>
<accession>A0ABP5CD82</accession>
<protein>
    <submittedName>
        <fullName evidence="3">GNAT family N-acetyltransferase</fullName>
    </submittedName>
</protein>
<gene>
    <name evidence="3" type="ORF">GCM10009798_22290</name>
</gene>
<evidence type="ECO:0000256" key="1">
    <source>
        <dbReference type="SAM" id="MobiDB-lite"/>
    </source>
</evidence>
<dbReference type="Proteomes" id="UP001500571">
    <property type="component" value="Unassembled WGS sequence"/>
</dbReference>
<name>A0ABP5CD82_9ACTN</name>
<dbReference type="EMBL" id="BAAAPB010000002">
    <property type="protein sequence ID" value="GAA1962070.1"/>
    <property type="molecule type" value="Genomic_DNA"/>
</dbReference>
<comment type="caution">
    <text evidence="3">The sequence shown here is derived from an EMBL/GenBank/DDBJ whole genome shotgun (WGS) entry which is preliminary data.</text>
</comment>
<feature type="domain" description="N-acetyltransferase" evidence="2">
    <location>
        <begin position="1"/>
        <end position="157"/>
    </location>
</feature>
<evidence type="ECO:0000259" key="2">
    <source>
        <dbReference type="PROSITE" id="PS51186"/>
    </source>
</evidence>
<proteinExistence type="predicted"/>
<dbReference type="Gene3D" id="3.40.630.30">
    <property type="match status" value="1"/>
</dbReference>